<reference evidence="1 2" key="1">
    <citation type="submission" date="2018-08" db="EMBL/GenBank/DDBJ databases">
        <title>A genome reference for cultivated species of the human gut microbiota.</title>
        <authorList>
            <person name="Zou Y."/>
            <person name="Xue W."/>
            <person name="Luo G."/>
        </authorList>
    </citation>
    <scope>NUCLEOTIDE SEQUENCE [LARGE SCALE GENOMIC DNA]</scope>
    <source>
        <strain evidence="1 2">AF21-53</strain>
    </source>
</reference>
<evidence type="ECO:0000313" key="2">
    <source>
        <dbReference type="Proteomes" id="UP000285283"/>
    </source>
</evidence>
<dbReference type="EMBL" id="QRVP01000013">
    <property type="protein sequence ID" value="RGS53743.1"/>
    <property type="molecule type" value="Genomic_DNA"/>
</dbReference>
<comment type="caution">
    <text evidence="1">The sequence shown here is derived from an EMBL/GenBank/DDBJ whole genome shotgun (WGS) entry which is preliminary data.</text>
</comment>
<dbReference type="Proteomes" id="UP000285283">
    <property type="component" value="Unassembled WGS sequence"/>
</dbReference>
<evidence type="ECO:0000313" key="1">
    <source>
        <dbReference type="EMBL" id="RGS53743.1"/>
    </source>
</evidence>
<organism evidence="1 2">
    <name type="scientific">Bacteroides uniformis</name>
    <dbReference type="NCBI Taxonomy" id="820"/>
    <lineage>
        <taxon>Bacteria</taxon>
        <taxon>Pseudomonadati</taxon>
        <taxon>Bacteroidota</taxon>
        <taxon>Bacteroidia</taxon>
        <taxon>Bacteroidales</taxon>
        <taxon>Bacteroidaceae</taxon>
        <taxon>Bacteroides</taxon>
    </lineage>
</organism>
<accession>A0A412JN50</accession>
<dbReference type="AlphaFoldDB" id="A0A412JN50"/>
<proteinExistence type="predicted"/>
<name>A0A412JN50_BACUN</name>
<feature type="non-terminal residue" evidence="1">
    <location>
        <position position="1"/>
    </location>
</feature>
<protein>
    <submittedName>
        <fullName evidence="1">Uncharacterized protein</fullName>
    </submittedName>
</protein>
<sequence length="78" mass="9093">ETKIIIYKFTPQVFTLTPFLYSEQSVSLNRTSCFIMANTLFPLTKHFVSSYENKLFFLIGTNCFSILEQSVHRCELTN</sequence>
<gene>
    <name evidence="1" type="ORF">DWX87_13860</name>
</gene>